<feature type="chain" id="PRO_5017448023" evidence="1">
    <location>
        <begin position="25"/>
        <end position="312"/>
    </location>
</feature>
<evidence type="ECO:0000256" key="1">
    <source>
        <dbReference type="SAM" id="SignalP"/>
    </source>
</evidence>
<dbReference type="EMBL" id="QYRP01000002">
    <property type="protein sequence ID" value="RJS46329.1"/>
    <property type="molecule type" value="Genomic_DNA"/>
</dbReference>
<dbReference type="Proteomes" id="UP000276542">
    <property type="component" value="Unassembled WGS sequence"/>
</dbReference>
<dbReference type="Gene3D" id="3.40.50.1820">
    <property type="entry name" value="alpha/beta hydrolase"/>
    <property type="match status" value="1"/>
</dbReference>
<proteinExistence type="predicted"/>
<name>A0A3A5H6M3_9ACTN</name>
<comment type="caution">
    <text evidence="2">The sequence shown here is derived from an EMBL/GenBank/DDBJ whole genome shotgun (WGS) entry which is preliminary data.</text>
</comment>
<reference evidence="3" key="1">
    <citation type="submission" date="2018-09" db="EMBL/GenBank/DDBJ databases">
        <authorList>
            <person name="Zhu H."/>
        </authorList>
    </citation>
    <scope>NUCLEOTIDE SEQUENCE [LARGE SCALE GENOMIC DNA]</scope>
    <source>
        <strain evidence="3">K1W22B-1</strain>
    </source>
</reference>
<sequence>MLRVRLSVVLAAVVALLLPTASYAAPLPVPYSFLTSAVLAGLQPNADAPGTNIWTCKPTAAHPRPVVLVHGLTGNKATNWQTFGPLLKNNGYCVFALTYGVNKLAPTPLDQFGGVNRIEDSAVELKAFVNKVLAATGATQVDILGHSEGTVMPNYYAKFLGGAPKIKRYVSIAPLWHGTNPAGLDKLSTMGTPFGVTALLGQALDPFFASGPQLLAGSAFWAKMRSGGTPIVPGIEYTNIVTQYDELVQPYTSGIEPGMTNHVVQSYCPLDFSEHFQIVADPIAARIVLNALDPANRKPVPCQLVLPFLGTL</sequence>
<dbReference type="RefSeq" id="WP_120060302.1">
    <property type="nucleotide sequence ID" value="NZ_QYRP01000002.1"/>
</dbReference>
<dbReference type="PANTHER" id="PTHR32015">
    <property type="entry name" value="FASTING INDUCED LIPASE"/>
    <property type="match status" value="1"/>
</dbReference>
<dbReference type="InterPro" id="IPR029058">
    <property type="entry name" value="AB_hydrolase_fold"/>
</dbReference>
<organism evidence="2 3">
    <name type="scientific">Nocardioides cavernaquae</name>
    <dbReference type="NCBI Taxonomy" id="2321396"/>
    <lineage>
        <taxon>Bacteria</taxon>
        <taxon>Bacillati</taxon>
        <taxon>Actinomycetota</taxon>
        <taxon>Actinomycetes</taxon>
        <taxon>Propionibacteriales</taxon>
        <taxon>Nocardioidaceae</taxon>
        <taxon>Nocardioides</taxon>
    </lineage>
</organism>
<accession>A0A3A5H6M3</accession>
<dbReference type="PANTHER" id="PTHR32015:SF1">
    <property type="entry name" value="LIPASE"/>
    <property type="match status" value="1"/>
</dbReference>
<dbReference type="GO" id="GO:0016298">
    <property type="term" value="F:lipase activity"/>
    <property type="evidence" value="ECO:0007669"/>
    <property type="project" value="TreeGrafter"/>
</dbReference>
<dbReference type="Pfam" id="PF01674">
    <property type="entry name" value="Lipase_2"/>
    <property type="match status" value="1"/>
</dbReference>
<protein>
    <submittedName>
        <fullName evidence="2">Alpha/beta fold hydrolase</fullName>
    </submittedName>
</protein>
<dbReference type="OrthoDB" id="8871309at2"/>
<evidence type="ECO:0000313" key="2">
    <source>
        <dbReference type="EMBL" id="RJS46329.1"/>
    </source>
</evidence>
<dbReference type="GO" id="GO:0016042">
    <property type="term" value="P:lipid catabolic process"/>
    <property type="evidence" value="ECO:0007669"/>
    <property type="project" value="InterPro"/>
</dbReference>
<feature type="signal peptide" evidence="1">
    <location>
        <begin position="1"/>
        <end position="24"/>
    </location>
</feature>
<gene>
    <name evidence="2" type="ORF">D4739_08960</name>
</gene>
<dbReference type="InterPro" id="IPR002918">
    <property type="entry name" value="Lipase_EstA/Esterase_EstB"/>
</dbReference>
<dbReference type="AlphaFoldDB" id="A0A3A5H6M3"/>
<keyword evidence="3" id="KW-1185">Reference proteome</keyword>
<dbReference type="SUPFAM" id="SSF53474">
    <property type="entry name" value="alpha/beta-Hydrolases"/>
    <property type="match status" value="1"/>
</dbReference>
<keyword evidence="1" id="KW-0732">Signal</keyword>
<evidence type="ECO:0000313" key="3">
    <source>
        <dbReference type="Proteomes" id="UP000276542"/>
    </source>
</evidence>
<keyword evidence="2" id="KW-0378">Hydrolase</keyword>